<dbReference type="AlphaFoldDB" id="Q4RC14"/>
<evidence type="ECO:0000313" key="2">
    <source>
        <dbReference type="EMBL" id="CAG14069.1"/>
    </source>
</evidence>
<protein>
    <submittedName>
        <fullName evidence="2">(spotted green pufferfish) hypothetical protein</fullName>
    </submittedName>
</protein>
<reference evidence="2" key="2">
    <citation type="submission" date="2004-02" db="EMBL/GenBank/DDBJ databases">
        <authorList>
            <consortium name="Genoscope"/>
            <consortium name="Whitehead Institute Centre for Genome Research"/>
        </authorList>
    </citation>
    <scope>NUCLEOTIDE SEQUENCE</scope>
</reference>
<comment type="caution">
    <text evidence="2">The sequence shown here is derived from an EMBL/GenBank/DDBJ whole genome shotgun (WGS) entry which is preliminary data.</text>
</comment>
<evidence type="ECO:0000256" key="1">
    <source>
        <dbReference type="SAM" id="MobiDB-lite"/>
    </source>
</evidence>
<feature type="non-terminal residue" evidence="2">
    <location>
        <position position="1"/>
    </location>
</feature>
<name>Q4RC14_TETNG</name>
<dbReference type="EMBL" id="CAAE01020129">
    <property type="protein sequence ID" value="CAG14069.1"/>
    <property type="molecule type" value="Genomic_DNA"/>
</dbReference>
<proteinExistence type="predicted"/>
<sequence>FRCYIHPSQSEGQRGSQNKGGMREDGVHRSELMNPPRHIMFSVKVGYCCCLDLECVFPVRMFVFSWLVCLQRGGHLEAPLTLGPTHGPVH</sequence>
<feature type="compositionally biased region" description="Polar residues" evidence="1">
    <location>
        <begin position="7"/>
        <end position="19"/>
    </location>
</feature>
<accession>Q4RC14</accession>
<gene>
    <name evidence="2" type="ORF">GSTENG00036951001</name>
</gene>
<dbReference type="KEGG" id="tng:GSTEN00036951G001"/>
<reference evidence="2" key="1">
    <citation type="journal article" date="2004" name="Nature">
        <title>Genome duplication in the teleost fish Tetraodon nigroviridis reveals the early vertebrate proto-karyotype.</title>
        <authorList>
            <person name="Jaillon O."/>
            <person name="Aury J.-M."/>
            <person name="Brunet F."/>
            <person name="Petit J.-L."/>
            <person name="Stange-Thomann N."/>
            <person name="Mauceli E."/>
            <person name="Bouneau L."/>
            <person name="Fischer C."/>
            <person name="Ozouf-Costaz C."/>
            <person name="Bernot A."/>
            <person name="Nicaud S."/>
            <person name="Jaffe D."/>
            <person name="Fisher S."/>
            <person name="Lutfalla G."/>
            <person name="Dossat C."/>
            <person name="Segurens B."/>
            <person name="Dasilva C."/>
            <person name="Salanoubat M."/>
            <person name="Levy M."/>
            <person name="Boudet N."/>
            <person name="Castellano S."/>
            <person name="Anthouard V."/>
            <person name="Jubin C."/>
            <person name="Castelli V."/>
            <person name="Katinka M."/>
            <person name="Vacherie B."/>
            <person name="Biemont C."/>
            <person name="Skalli Z."/>
            <person name="Cattolico L."/>
            <person name="Poulain J."/>
            <person name="De Berardinis V."/>
            <person name="Cruaud C."/>
            <person name="Duprat S."/>
            <person name="Brottier P."/>
            <person name="Coutanceau J.-P."/>
            <person name="Gouzy J."/>
            <person name="Parra G."/>
            <person name="Lardier G."/>
            <person name="Chapple C."/>
            <person name="McKernan K.J."/>
            <person name="McEwan P."/>
            <person name="Bosak S."/>
            <person name="Kellis M."/>
            <person name="Volff J.-N."/>
            <person name="Guigo R."/>
            <person name="Zody M.C."/>
            <person name="Mesirov J."/>
            <person name="Lindblad-Toh K."/>
            <person name="Birren B."/>
            <person name="Nusbaum C."/>
            <person name="Kahn D."/>
            <person name="Robinson-Rechavi M."/>
            <person name="Laudet V."/>
            <person name="Schachter V."/>
            <person name="Quetier F."/>
            <person name="Saurin W."/>
            <person name="Scarpelli C."/>
            <person name="Wincker P."/>
            <person name="Lander E.S."/>
            <person name="Weissenbach J."/>
            <person name="Roest Crollius H."/>
        </authorList>
    </citation>
    <scope>NUCLEOTIDE SEQUENCE [LARGE SCALE GENOMIC DNA]</scope>
</reference>
<organism evidence="2">
    <name type="scientific">Tetraodon nigroviridis</name>
    <name type="common">Spotted green pufferfish</name>
    <name type="synonym">Chelonodon nigroviridis</name>
    <dbReference type="NCBI Taxonomy" id="99883"/>
    <lineage>
        <taxon>Eukaryota</taxon>
        <taxon>Metazoa</taxon>
        <taxon>Chordata</taxon>
        <taxon>Craniata</taxon>
        <taxon>Vertebrata</taxon>
        <taxon>Euteleostomi</taxon>
        <taxon>Actinopterygii</taxon>
        <taxon>Neopterygii</taxon>
        <taxon>Teleostei</taxon>
        <taxon>Neoteleostei</taxon>
        <taxon>Acanthomorphata</taxon>
        <taxon>Eupercaria</taxon>
        <taxon>Tetraodontiformes</taxon>
        <taxon>Tetradontoidea</taxon>
        <taxon>Tetraodontidae</taxon>
        <taxon>Tetraodon</taxon>
    </lineage>
</organism>
<feature type="region of interest" description="Disordered" evidence="1">
    <location>
        <begin position="1"/>
        <end position="29"/>
    </location>
</feature>